<keyword evidence="1" id="KW-0175">Coiled coil</keyword>
<comment type="caution">
    <text evidence="4">The sequence shown here is derived from an EMBL/GenBank/DDBJ whole genome shotgun (WGS) entry which is preliminary data.</text>
</comment>
<feature type="region of interest" description="Disordered" evidence="2">
    <location>
        <begin position="307"/>
        <end position="350"/>
    </location>
</feature>
<dbReference type="Proteomes" id="UP001642409">
    <property type="component" value="Unassembled WGS sequence"/>
</dbReference>
<proteinExistence type="predicted"/>
<dbReference type="EMBL" id="CATOUU010000609">
    <property type="protein sequence ID" value="CAI9935383.1"/>
    <property type="molecule type" value="Genomic_DNA"/>
</dbReference>
<feature type="coiled-coil region" evidence="1">
    <location>
        <begin position="102"/>
        <end position="153"/>
    </location>
</feature>
<dbReference type="InterPro" id="IPR013087">
    <property type="entry name" value="Znf_C2H2_type"/>
</dbReference>
<gene>
    <name evidence="4" type="ORF">HINF_LOCUS23028</name>
    <name evidence="5" type="ORF">HINF_LOCUS74548</name>
</gene>
<feature type="domain" description="C2H2-type" evidence="3">
    <location>
        <begin position="167"/>
        <end position="188"/>
    </location>
</feature>
<evidence type="ECO:0000256" key="2">
    <source>
        <dbReference type="SAM" id="MobiDB-lite"/>
    </source>
</evidence>
<reference evidence="5 6" key="2">
    <citation type="submission" date="2024-07" db="EMBL/GenBank/DDBJ databases">
        <authorList>
            <person name="Akdeniz Z."/>
        </authorList>
    </citation>
    <scope>NUCLEOTIDE SEQUENCE [LARGE SCALE GENOMIC DNA]</scope>
</reference>
<organism evidence="4">
    <name type="scientific">Hexamita inflata</name>
    <dbReference type="NCBI Taxonomy" id="28002"/>
    <lineage>
        <taxon>Eukaryota</taxon>
        <taxon>Metamonada</taxon>
        <taxon>Diplomonadida</taxon>
        <taxon>Hexamitidae</taxon>
        <taxon>Hexamitinae</taxon>
        <taxon>Hexamita</taxon>
    </lineage>
</organism>
<dbReference type="PROSITE" id="PS00028">
    <property type="entry name" value="ZINC_FINGER_C2H2_1"/>
    <property type="match status" value="1"/>
</dbReference>
<evidence type="ECO:0000313" key="4">
    <source>
        <dbReference type="EMBL" id="CAI9935383.1"/>
    </source>
</evidence>
<sequence>MNNTQKILKMAIPYLPPNYEAILKINPQYLVNKADISLVEPILTNLLYADLAQIKNADYIAQLYQITQLLQVTGQYLLIAQDTFADQADLLSQKCDALSALSLSQQNQISQLKQDLANKQQEQQPTPAFVQQSYQLQKENERLRIENERLKSNMQNCAPLIKMLKKCDYCQKAFVDTVCLGEHVKRRHFSMYNHWCLFNQQPAQQQPAQQQITQNTQLIQKPELNIPRPTKQQLDMSIAQPQPSYETTFNELDELRRQVESRESTQKLLILPPPSPKQVEKRNSVEQEIDANKYQNILKLTPKRLNEFKNDSPERSEKHETIKISEARSPVLERKQSINEPVQERKSLEPDQNMDLKQKINELKQLTQEFNDSFSIYEHSEVKPIPDDSFEVESNIFGAGRNEPVVISFNQSVNSDLADQVNGMLQNMNSMSTM</sequence>
<dbReference type="EMBL" id="CAXDID020000637">
    <property type="protein sequence ID" value="CAL6107557.1"/>
    <property type="molecule type" value="Genomic_DNA"/>
</dbReference>
<evidence type="ECO:0000256" key="1">
    <source>
        <dbReference type="SAM" id="Coils"/>
    </source>
</evidence>
<keyword evidence="6" id="KW-1185">Reference proteome</keyword>
<evidence type="ECO:0000313" key="6">
    <source>
        <dbReference type="Proteomes" id="UP001642409"/>
    </source>
</evidence>
<accession>A0AA86UB32</accession>
<protein>
    <recommendedName>
        <fullName evidence="3">C2H2-type domain-containing protein</fullName>
    </recommendedName>
</protein>
<name>A0AA86UB32_9EUKA</name>
<evidence type="ECO:0000259" key="3">
    <source>
        <dbReference type="PROSITE" id="PS00028"/>
    </source>
</evidence>
<evidence type="ECO:0000313" key="5">
    <source>
        <dbReference type="EMBL" id="CAL6107557.1"/>
    </source>
</evidence>
<reference evidence="4" key="1">
    <citation type="submission" date="2023-06" db="EMBL/GenBank/DDBJ databases">
        <authorList>
            <person name="Kurt Z."/>
        </authorList>
    </citation>
    <scope>NUCLEOTIDE SEQUENCE</scope>
</reference>
<dbReference type="AlphaFoldDB" id="A0AA86UB32"/>